<keyword evidence="1" id="KW-0812">Transmembrane</keyword>
<dbReference type="RefSeq" id="YP_007006551.1">
    <property type="nucleotide sequence ID" value="NC_019519.1"/>
</dbReference>
<keyword evidence="1" id="KW-1133">Transmembrane helix</keyword>
<organism evidence="2 3">
    <name type="scientific">Agrobacterium phage 7-7-1</name>
    <dbReference type="NCBI Taxonomy" id="1161931"/>
    <lineage>
        <taxon>Viruses</taxon>
        <taxon>Duplodnaviria</taxon>
        <taxon>Heunggongvirae</taxon>
        <taxon>Uroviricota</taxon>
        <taxon>Caudoviricetes</taxon>
        <taxon>Schmittlotzvirus</taxon>
        <taxon>Schmittlotzvirus sv771</taxon>
    </lineage>
</organism>
<keyword evidence="3" id="KW-1185">Reference proteome</keyword>
<dbReference type="Proteomes" id="UP000003754">
    <property type="component" value="Segment"/>
</dbReference>
<dbReference type="GeneID" id="14012048"/>
<reference evidence="2 3" key="1">
    <citation type="submission" date="2011-12" db="EMBL/GenBank/DDBJ databases">
        <title>The genome sequence of the flagella-specific Agrobacterium bacteriophage 7-7-1.</title>
        <authorList>
            <person name="Schmitt R."/>
            <person name="Van den Bossche A."/>
            <person name="Lavigne R."/>
            <person name="Kropinski A.M."/>
        </authorList>
    </citation>
    <scope>NUCLEOTIDE SEQUENCE [LARGE SCALE GENOMIC DNA]</scope>
</reference>
<name>J7FAR9_9CAUD</name>
<evidence type="ECO:0000313" key="2">
    <source>
        <dbReference type="EMBL" id="AFH19793.1"/>
    </source>
</evidence>
<keyword evidence="1" id="KW-0472">Membrane</keyword>
<accession>J7FAR9</accession>
<dbReference type="EMBL" id="JQ312117">
    <property type="protein sequence ID" value="AFH19793.1"/>
    <property type="molecule type" value="Genomic_DNA"/>
</dbReference>
<feature type="transmembrane region" description="Helical" evidence="1">
    <location>
        <begin position="6"/>
        <end position="35"/>
    </location>
</feature>
<evidence type="ECO:0000313" key="3">
    <source>
        <dbReference type="Proteomes" id="UP000003754"/>
    </source>
</evidence>
<gene>
    <name evidence="2" type="ORF">7-7-1_00095</name>
</gene>
<evidence type="ECO:0000256" key="1">
    <source>
        <dbReference type="SAM" id="Phobius"/>
    </source>
</evidence>
<proteinExistence type="predicted"/>
<sequence length="44" mass="4712">MIFIFILFISGAVGTLAGGAVYGCLTFGILGFLVLATSKWIDWQ</sequence>
<dbReference type="KEGG" id="vg:14012048"/>
<protein>
    <submittedName>
        <fullName evidence="2">Putative membrane protein</fullName>
    </submittedName>
</protein>